<keyword evidence="3" id="KW-1003">Cell membrane</keyword>
<comment type="similarity">
    <text evidence="7">Belongs to the binding-protein-dependent transport system permease family.</text>
</comment>
<dbReference type="Gene3D" id="1.10.3720.10">
    <property type="entry name" value="MetI-like"/>
    <property type="match status" value="1"/>
</dbReference>
<keyword evidence="6 7" id="KW-0472">Membrane</keyword>
<feature type="transmembrane region" description="Helical" evidence="7">
    <location>
        <begin position="193"/>
        <end position="212"/>
    </location>
</feature>
<evidence type="ECO:0000256" key="4">
    <source>
        <dbReference type="ARBA" id="ARBA00022692"/>
    </source>
</evidence>
<feature type="domain" description="ABC transmembrane type-1" evidence="8">
    <location>
        <begin position="68"/>
        <end position="251"/>
    </location>
</feature>
<feature type="transmembrane region" description="Helical" evidence="7">
    <location>
        <begin position="78"/>
        <end position="98"/>
    </location>
</feature>
<proteinExistence type="inferred from homology"/>
<evidence type="ECO:0000256" key="7">
    <source>
        <dbReference type="RuleBase" id="RU363032"/>
    </source>
</evidence>
<keyword evidence="4 7" id="KW-0812">Transmembrane</keyword>
<feature type="transmembrane region" description="Helical" evidence="7">
    <location>
        <begin position="110"/>
        <end position="131"/>
    </location>
</feature>
<name>A0ABP8ETD8_9MICO</name>
<dbReference type="InterPro" id="IPR000515">
    <property type="entry name" value="MetI-like"/>
</dbReference>
<keyword evidence="5 7" id="KW-1133">Transmembrane helix</keyword>
<evidence type="ECO:0000313" key="9">
    <source>
        <dbReference type="EMBL" id="GAA4287250.1"/>
    </source>
</evidence>
<gene>
    <name evidence="9" type="ORF">GCM10022262_16090</name>
</gene>
<accession>A0ABP8ETD8</accession>
<comment type="subcellular location">
    <subcellularLocation>
        <location evidence="1 7">Cell membrane</location>
        <topology evidence="1 7">Multi-pass membrane protein</topology>
    </subcellularLocation>
</comment>
<dbReference type="PANTHER" id="PTHR30151:SF20">
    <property type="entry name" value="ABC TRANSPORTER PERMEASE PROTEIN HI_0355-RELATED"/>
    <property type="match status" value="1"/>
</dbReference>
<evidence type="ECO:0000313" key="10">
    <source>
        <dbReference type="Proteomes" id="UP001499841"/>
    </source>
</evidence>
<reference evidence="10" key="1">
    <citation type="journal article" date="2019" name="Int. J. Syst. Evol. Microbiol.">
        <title>The Global Catalogue of Microorganisms (GCM) 10K type strain sequencing project: providing services to taxonomists for standard genome sequencing and annotation.</title>
        <authorList>
            <consortium name="The Broad Institute Genomics Platform"/>
            <consortium name="The Broad Institute Genome Sequencing Center for Infectious Disease"/>
            <person name="Wu L."/>
            <person name="Ma J."/>
        </authorList>
    </citation>
    <scope>NUCLEOTIDE SEQUENCE [LARGE SCALE GENOMIC DNA]</scope>
    <source>
        <strain evidence="10">JCM 17459</strain>
    </source>
</reference>
<evidence type="ECO:0000256" key="3">
    <source>
        <dbReference type="ARBA" id="ARBA00022475"/>
    </source>
</evidence>
<evidence type="ECO:0000256" key="6">
    <source>
        <dbReference type="ARBA" id="ARBA00023136"/>
    </source>
</evidence>
<organism evidence="9 10">
    <name type="scientific">Georgenia daeguensis</name>
    <dbReference type="NCBI Taxonomy" id="908355"/>
    <lineage>
        <taxon>Bacteria</taxon>
        <taxon>Bacillati</taxon>
        <taxon>Actinomycetota</taxon>
        <taxon>Actinomycetes</taxon>
        <taxon>Micrococcales</taxon>
        <taxon>Bogoriellaceae</taxon>
        <taxon>Georgenia</taxon>
    </lineage>
</organism>
<protein>
    <submittedName>
        <fullName evidence="9">ABC transporter permease subunit</fullName>
    </submittedName>
</protein>
<keyword evidence="10" id="KW-1185">Reference proteome</keyword>
<comment type="caution">
    <text evidence="9">The sequence shown here is derived from an EMBL/GenBank/DDBJ whole genome shotgun (WGS) entry which is preliminary data.</text>
</comment>
<evidence type="ECO:0000256" key="1">
    <source>
        <dbReference type="ARBA" id="ARBA00004651"/>
    </source>
</evidence>
<dbReference type="CDD" id="cd06261">
    <property type="entry name" value="TM_PBP2"/>
    <property type="match status" value="1"/>
</dbReference>
<evidence type="ECO:0000256" key="5">
    <source>
        <dbReference type="ARBA" id="ARBA00022989"/>
    </source>
</evidence>
<evidence type="ECO:0000256" key="2">
    <source>
        <dbReference type="ARBA" id="ARBA00022448"/>
    </source>
</evidence>
<feature type="transmembrane region" description="Helical" evidence="7">
    <location>
        <begin position="137"/>
        <end position="156"/>
    </location>
</feature>
<dbReference type="PANTHER" id="PTHR30151">
    <property type="entry name" value="ALKANE SULFONATE ABC TRANSPORTER-RELATED, MEMBRANE SUBUNIT"/>
    <property type="match status" value="1"/>
</dbReference>
<dbReference type="InterPro" id="IPR035906">
    <property type="entry name" value="MetI-like_sf"/>
</dbReference>
<dbReference type="RefSeq" id="WP_345039653.1">
    <property type="nucleotide sequence ID" value="NZ_BAABBA010000006.1"/>
</dbReference>
<keyword evidence="2 7" id="KW-0813">Transport</keyword>
<sequence>MSTPDVTIARSRIAPLPKIALTRNTVGPVVLAGAVVLLWQISSGLVFVIPSPAATVQELFANLADPQYRTDLAVTAGATVRAFVVGAGIGFVLGLLVGFSDWAKALLEPLLVAFNGLPKIVLYPILLQLFSLGGGKVAMGILFALFPVFVNVATGVRELPPVYWKLALSTQASRWQRLVHIVLPGIRKPLLTGVRLSVSLAMSGVVLSEFFATDRGLGRVVLQAFSHAEYATMVATLLLLIVTSFVISVALWNLEKKIR</sequence>
<dbReference type="Pfam" id="PF00528">
    <property type="entry name" value="BPD_transp_1"/>
    <property type="match status" value="1"/>
</dbReference>
<feature type="transmembrane region" description="Helical" evidence="7">
    <location>
        <begin position="21"/>
        <end position="41"/>
    </location>
</feature>
<dbReference type="PROSITE" id="PS50928">
    <property type="entry name" value="ABC_TM1"/>
    <property type="match status" value="1"/>
</dbReference>
<dbReference type="SUPFAM" id="SSF161098">
    <property type="entry name" value="MetI-like"/>
    <property type="match status" value="1"/>
</dbReference>
<dbReference type="EMBL" id="BAABBA010000006">
    <property type="protein sequence ID" value="GAA4287250.1"/>
    <property type="molecule type" value="Genomic_DNA"/>
</dbReference>
<evidence type="ECO:0000259" key="8">
    <source>
        <dbReference type="PROSITE" id="PS50928"/>
    </source>
</evidence>
<feature type="transmembrane region" description="Helical" evidence="7">
    <location>
        <begin position="232"/>
        <end position="254"/>
    </location>
</feature>
<dbReference type="Proteomes" id="UP001499841">
    <property type="component" value="Unassembled WGS sequence"/>
</dbReference>